<dbReference type="CDD" id="cd11375">
    <property type="entry name" value="Peptidase_M54"/>
    <property type="match status" value="1"/>
</dbReference>
<dbReference type="GO" id="GO:0008270">
    <property type="term" value="F:zinc ion binding"/>
    <property type="evidence" value="ECO:0007669"/>
    <property type="project" value="InterPro"/>
</dbReference>
<keyword evidence="2" id="KW-0645">Protease</keyword>
<evidence type="ECO:0000256" key="1">
    <source>
        <dbReference type="ARBA" id="ARBA00001947"/>
    </source>
</evidence>
<dbReference type="NCBIfam" id="NF033823">
    <property type="entry name" value="archmetzin"/>
    <property type="match status" value="1"/>
</dbReference>
<evidence type="ECO:0000256" key="3">
    <source>
        <dbReference type="ARBA" id="ARBA00022723"/>
    </source>
</evidence>
<comment type="caution">
    <text evidence="7">The sequence shown here is derived from an EMBL/GenBank/DDBJ whole genome shotgun (WGS) entry which is preliminary data.</text>
</comment>
<comment type="cofactor">
    <cofactor evidence="1">
        <name>Zn(2+)</name>
        <dbReference type="ChEBI" id="CHEBI:29105"/>
    </cofactor>
</comment>
<evidence type="ECO:0000256" key="4">
    <source>
        <dbReference type="ARBA" id="ARBA00022801"/>
    </source>
</evidence>
<dbReference type="InterPro" id="IPR024079">
    <property type="entry name" value="MetalloPept_cat_dom_sf"/>
</dbReference>
<dbReference type="PANTHER" id="PTHR15910:SF1">
    <property type="entry name" value="ARCHAEMETZINCIN-2"/>
    <property type="match status" value="1"/>
</dbReference>
<sequence>MINPKLTTIILQPIGEVKDTTIFHFLATELKRIFELPVQIKRPISLDTSAYNQERQQYFAPKILSALGGYEQTKNEIILGIVDVDLYVEGLNFIFGQADLVERKAIIATPRLRQEYYGQKPNIKLLQRRALTEAVHELGHIFGLNHCPNPNCVMFFSNTLRDTDTKGYKFCPICKRKIFLKDWN</sequence>
<dbReference type="Gene3D" id="3.40.390.10">
    <property type="entry name" value="Collagenase (Catalytic Domain)"/>
    <property type="match status" value="1"/>
</dbReference>
<dbReference type="HAMAP" id="MF_01842">
    <property type="entry name" value="Archaemetzincin"/>
    <property type="match status" value="1"/>
</dbReference>
<keyword evidence="4" id="KW-0378">Hydrolase</keyword>
<dbReference type="PANTHER" id="PTHR15910">
    <property type="entry name" value="ARCHAEMETZINCIN"/>
    <property type="match status" value="1"/>
</dbReference>
<reference evidence="7" key="1">
    <citation type="journal article" date="2020" name="mSystems">
        <title>Genome- and Community-Level Interaction Insights into Carbon Utilization and Element Cycling Functions of Hydrothermarchaeota in Hydrothermal Sediment.</title>
        <authorList>
            <person name="Zhou Z."/>
            <person name="Liu Y."/>
            <person name="Xu W."/>
            <person name="Pan J."/>
            <person name="Luo Z.H."/>
            <person name="Li M."/>
        </authorList>
    </citation>
    <scope>NUCLEOTIDE SEQUENCE [LARGE SCALE GENOMIC DNA]</scope>
    <source>
        <strain evidence="7">SpSt-876</strain>
    </source>
</reference>
<evidence type="ECO:0000256" key="5">
    <source>
        <dbReference type="ARBA" id="ARBA00022833"/>
    </source>
</evidence>
<dbReference type="SUPFAM" id="SSF55486">
    <property type="entry name" value="Metalloproteases ('zincins'), catalytic domain"/>
    <property type="match status" value="1"/>
</dbReference>
<accession>A0A7C6EB11</accession>
<dbReference type="AlphaFoldDB" id="A0A7C6EB11"/>
<dbReference type="InterPro" id="IPR012091">
    <property type="entry name" value="Pept_M54_archaemetzncn_arc/bac"/>
</dbReference>
<dbReference type="EMBL" id="DTLI01000138">
    <property type="protein sequence ID" value="HHS52295.1"/>
    <property type="molecule type" value="Genomic_DNA"/>
</dbReference>
<name>A0A7C6EB11_UNCW3</name>
<proteinExistence type="inferred from homology"/>
<protein>
    <submittedName>
        <fullName evidence="7">Peptidase zinc-dependent</fullName>
    </submittedName>
</protein>
<keyword evidence="3" id="KW-0479">Metal-binding</keyword>
<dbReference type="GO" id="GO:0008237">
    <property type="term" value="F:metallopeptidase activity"/>
    <property type="evidence" value="ECO:0007669"/>
    <property type="project" value="UniProtKB-KW"/>
</dbReference>
<organism evidence="7">
    <name type="scientific">candidate division WOR-3 bacterium</name>
    <dbReference type="NCBI Taxonomy" id="2052148"/>
    <lineage>
        <taxon>Bacteria</taxon>
        <taxon>Bacteria division WOR-3</taxon>
    </lineage>
</organism>
<evidence type="ECO:0000313" key="7">
    <source>
        <dbReference type="EMBL" id="HHS52295.1"/>
    </source>
</evidence>
<dbReference type="PIRSF" id="PIRSF005785">
    <property type="entry name" value="Zn-prot_arch"/>
    <property type="match status" value="1"/>
</dbReference>
<evidence type="ECO:0000256" key="2">
    <source>
        <dbReference type="ARBA" id="ARBA00022670"/>
    </source>
</evidence>
<keyword evidence="5" id="KW-0862">Zinc</keyword>
<dbReference type="GO" id="GO:0006508">
    <property type="term" value="P:proteolysis"/>
    <property type="evidence" value="ECO:0007669"/>
    <property type="project" value="UniProtKB-KW"/>
</dbReference>
<dbReference type="Pfam" id="PF07998">
    <property type="entry name" value="Peptidase_M54"/>
    <property type="match status" value="1"/>
</dbReference>
<gene>
    <name evidence="7" type="ORF">ENW73_05450</name>
</gene>
<keyword evidence="6" id="KW-0482">Metalloprotease</keyword>
<evidence type="ECO:0000256" key="6">
    <source>
        <dbReference type="ARBA" id="ARBA00023049"/>
    </source>
</evidence>
<dbReference type="InterPro" id="IPR012962">
    <property type="entry name" value="Pept_M54_archaemetzincn"/>
</dbReference>